<dbReference type="Proteomes" id="UP000887577">
    <property type="component" value="Unplaced"/>
</dbReference>
<feature type="compositionally biased region" description="Low complexity" evidence="1">
    <location>
        <begin position="133"/>
        <end position="145"/>
    </location>
</feature>
<accession>A0A914YGW0</accession>
<organism evidence="3 4">
    <name type="scientific">Panagrolaimus superbus</name>
    <dbReference type="NCBI Taxonomy" id="310955"/>
    <lineage>
        <taxon>Eukaryota</taxon>
        <taxon>Metazoa</taxon>
        <taxon>Ecdysozoa</taxon>
        <taxon>Nematoda</taxon>
        <taxon>Chromadorea</taxon>
        <taxon>Rhabditida</taxon>
        <taxon>Tylenchina</taxon>
        <taxon>Panagrolaimomorpha</taxon>
        <taxon>Panagrolaimoidea</taxon>
        <taxon>Panagrolaimidae</taxon>
        <taxon>Panagrolaimus</taxon>
    </lineage>
</organism>
<keyword evidence="3" id="KW-1185">Reference proteome</keyword>
<dbReference type="WBParaSite" id="PSU_v2.g18029.t1">
    <property type="protein sequence ID" value="PSU_v2.g18029.t1"/>
    <property type="gene ID" value="PSU_v2.g18029"/>
</dbReference>
<evidence type="ECO:0000256" key="1">
    <source>
        <dbReference type="SAM" id="MobiDB-lite"/>
    </source>
</evidence>
<name>A0A914YGW0_9BILA</name>
<keyword evidence="2" id="KW-1133">Transmembrane helix</keyword>
<dbReference type="AlphaFoldDB" id="A0A914YGW0"/>
<protein>
    <submittedName>
        <fullName evidence="4">Uncharacterized protein</fullName>
    </submittedName>
</protein>
<feature type="transmembrane region" description="Helical" evidence="2">
    <location>
        <begin position="86"/>
        <end position="107"/>
    </location>
</feature>
<evidence type="ECO:0000313" key="3">
    <source>
        <dbReference type="Proteomes" id="UP000887577"/>
    </source>
</evidence>
<keyword evidence="2" id="KW-0812">Transmembrane</keyword>
<reference evidence="4" key="1">
    <citation type="submission" date="2022-11" db="UniProtKB">
        <authorList>
            <consortium name="WormBaseParasite"/>
        </authorList>
    </citation>
    <scope>IDENTIFICATION</scope>
</reference>
<evidence type="ECO:0000256" key="2">
    <source>
        <dbReference type="SAM" id="Phobius"/>
    </source>
</evidence>
<feature type="region of interest" description="Disordered" evidence="1">
    <location>
        <begin position="125"/>
        <end position="153"/>
    </location>
</feature>
<evidence type="ECO:0000313" key="4">
    <source>
        <dbReference type="WBParaSite" id="PSU_v2.g18029.t1"/>
    </source>
</evidence>
<keyword evidence="2" id="KW-0472">Membrane</keyword>
<proteinExistence type="predicted"/>
<sequence length="205" mass="22647">MKFGKNILNIFPRLQQLFSETDTTATITTVTTKKPLHIFKETTTTTLATTTTLLSTVNEKVTETATGKDGNAINSDKSSSDGSKNYIIPVVCAILCLIIIAAVIYFIHRYCLKKRSTVKAVKSDTTLPQNDVTKTPTTNLKTTPTKTPPTPTNPMAPEHLAAETFAYKGPLVLQTKPPTEVPLVSSLFNFDYMYLFIYYNIFLGP</sequence>